<accession>A0A0R1S4G0</accession>
<gene>
    <name evidence="3" type="ORF">FC69_GL000464</name>
</gene>
<dbReference type="AlphaFoldDB" id="A0A0R1S4G0"/>
<dbReference type="Pfam" id="PF05620">
    <property type="entry name" value="TMEM208_SND2"/>
    <property type="match status" value="1"/>
</dbReference>
<dbReference type="OrthoDB" id="10003243at2"/>
<dbReference type="STRING" id="1423747.FC69_GL000464"/>
<dbReference type="RefSeq" id="WP_025083401.1">
    <property type="nucleotide sequence ID" value="NZ_AZEX01000012.1"/>
</dbReference>
<feature type="region of interest" description="Disordered" evidence="1">
    <location>
        <begin position="54"/>
        <end position="96"/>
    </location>
</feature>
<evidence type="ECO:0000313" key="4">
    <source>
        <dbReference type="Proteomes" id="UP000051264"/>
    </source>
</evidence>
<protein>
    <submittedName>
        <fullName evidence="3">Uncharacterized protein</fullName>
    </submittedName>
</protein>
<keyword evidence="2" id="KW-0472">Membrane</keyword>
<dbReference type="EMBL" id="AZEX01000012">
    <property type="protein sequence ID" value="KRL61706.1"/>
    <property type="molecule type" value="Genomic_DNA"/>
</dbReference>
<evidence type="ECO:0000313" key="3">
    <source>
        <dbReference type="EMBL" id="KRL61706.1"/>
    </source>
</evidence>
<keyword evidence="2" id="KW-1133">Transmembrane helix</keyword>
<dbReference type="InterPro" id="IPR008506">
    <property type="entry name" value="SND2/TMEM208"/>
</dbReference>
<name>A0A0R1S4G0_9LACO</name>
<keyword evidence="2" id="KW-0812">Transmembrane</keyword>
<reference evidence="3 4" key="1">
    <citation type="journal article" date="2015" name="Genome Announc.">
        <title>Expanding the biotechnology potential of lactobacilli through comparative genomics of 213 strains and associated genera.</title>
        <authorList>
            <person name="Sun Z."/>
            <person name="Harris H.M."/>
            <person name="McCann A."/>
            <person name="Guo C."/>
            <person name="Argimon S."/>
            <person name="Zhang W."/>
            <person name="Yang X."/>
            <person name="Jeffery I.B."/>
            <person name="Cooney J.C."/>
            <person name="Kagawa T.F."/>
            <person name="Liu W."/>
            <person name="Song Y."/>
            <person name="Salvetti E."/>
            <person name="Wrobel A."/>
            <person name="Rasinkangas P."/>
            <person name="Parkhill J."/>
            <person name="Rea M.C."/>
            <person name="O'Sullivan O."/>
            <person name="Ritari J."/>
            <person name="Douillard F.P."/>
            <person name="Paul Ross R."/>
            <person name="Yang R."/>
            <person name="Briner A.E."/>
            <person name="Felis G.E."/>
            <person name="de Vos W.M."/>
            <person name="Barrangou R."/>
            <person name="Klaenhammer T.R."/>
            <person name="Caufield P.W."/>
            <person name="Cui Y."/>
            <person name="Zhang H."/>
            <person name="O'Toole P.W."/>
        </authorList>
    </citation>
    <scope>NUCLEOTIDE SEQUENCE [LARGE SCALE GENOMIC DNA]</scope>
    <source>
        <strain evidence="3 4">DSM 14340</strain>
    </source>
</reference>
<evidence type="ECO:0000256" key="1">
    <source>
        <dbReference type="SAM" id="MobiDB-lite"/>
    </source>
</evidence>
<dbReference type="PATRIC" id="fig|1423747.3.peg.472"/>
<feature type="transmembrane region" description="Helical" evidence="2">
    <location>
        <begin position="6"/>
        <end position="31"/>
    </location>
</feature>
<organism evidence="3 4">
    <name type="scientific">Latilactobacillus fuchuensis DSM 14340 = JCM 11249</name>
    <dbReference type="NCBI Taxonomy" id="1423747"/>
    <lineage>
        <taxon>Bacteria</taxon>
        <taxon>Bacillati</taxon>
        <taxon>Bacillota</taxon>
        <taxon>Bacilli</taxon>
        <taxon>Lactobacillales</taxon>
        <taxon>Lactobacillaceae</taxon>
        <taxon>Latilactobacillus</taxon>
    </lineage>
</organism>
<dbReference type="eggNOG" id="ENOG5030AI7">
    <property type="taxonomic scope" value="Bacteria"/>
</dbReference>
<sequence>MPFLLLLWPLIILIIGIALIGLLIGSVFLVFKLAVPLLIIWVIYRVIAGPRHHHRHDQSSDWYAHTQRPAARPTSSGRQRKEARDVKVDDDDWSDF</sequence>
<proteinExistence type="predicted"/>
<comment type="caution">
    <text evidence="3">The sequence shown here is derived from an EMBL/GenBank/DDBJ whole genome shotgun (WGS) entry which is preliminary data.</text>
</comment>
<dbReference type="Proteomes" id="UP000051264">
    <property type="component" value="Unassembled WGS sequence"/>
</dbReference>
<evidence type="ECO:0000256" key="2">
    <source>
        <dbReference type="SAM" id="Phobius"/>
    </source>
</evidence>